<evidence type="ECO:0000259" key="9">
    <source>
        <dbReference type="Pfam" id="PF08669"/>
    </source>
</evidence>
<dbReference type="PANTHER" id="PTHR43757">
    <property type="entry name" value="AMINOMETHYLTRANSFERASE"/>
    <property type="match status" value="1"/>
</dbReference>
<evidence type="ECO:0000256" key="7">
    <source>
        <dbReference type="PIRSR" id="PIRSR006487-1"/>
    </source>
</evidence>
<evidence type="ECO:0000256" key="4">
    <source>
        <dbReference type="ARBA" id="ARBA00022679"/>
    </source>
</evidence>
<dbReference type="Pfam" id="PF08669">
    <property type="entry name" value="GCV_T_C"/>
    <property type="match status" value="1"/>
</dbReference>
<evidence type="ECO:0000259" key="8">
    <source>
        <dbReference type="Pfam" id="PF01571"/>
    </source>
</evidence>
<dbReference type="EC" id="2.1.2.10" evidence="2"/>
<dbReference type="GO" id="GO:0032259">
    <property type="term" value="P:methylation"/>
    <property type="evidence" value="ECO:0007669"/>
    <property type="project" value="UniProtKB-KW"/>
</dbReference>
<dbReference type="GO" id="GO:0004047">
    <property type="term" value="F:aminomethyltransferase activity"/>
    <property type="evidence" value="ECO:0007669"/>
    <property type="project" value="UniProtKB-EC"/>
</dbReference>
<dbReference type="RefSeq" id="WP_171702496.1">
    <property type="nucleotide sequence ID" value="NZ_JABFHI010000004.1"/>
</dbReference>
<dbReference type="Pfam" id="PF01571">
    <property type="entry name" value="GCV_T"/>
    <property type="match status" value="1"/>
</dbReference>
<dbReference type="NCBIfam" id="NF010093">
    <property type="entry name" value="PRK13579.1"/>
    <property type="match status" value="1"/>
</dbReference>
<feature type="domain" description="GCVT N-terminal" evidence="8">
    <location>
        <begin position="9"/>
        <end position="263"/>
    </location>
</feature>
<dbReference type="NCBIfam" id="TIGR00528">
    <property type="entry name" value="gcvT"/>
    <property type="match status" value="1"/>
</dbReference>
<evidence type="ECO:0000313" key="11">
    <source>
        <dbReference type="Proteomes" id="UP000588806"/>
    </source>
</evidence>
<comment type="caution">
    <text evidence="10">The sequence shown here is derived from an EMBL/GenBank/DDBJ whole genome shotgun (WGS) entry which is preliminary data.</text>
</comment>
<proteinExistence type="inferred from homology"/>
<dbReference type="PIRSF" id="PIRSF006487">
    <property type="entry name" value="GcvT"/>
    <property type="match status" value="1"/>
</dbReference>
<evidence type="ECO:0000313" key="10">
    <source>
        <dbReference type="EMBL" id="NOG32018.1"/>
    </source>
</evidence>
<dbReference type="GO" id="GO:0008168">
    <property type="term" value="F:methyltransferase activity"/>
    <property type="evidence" value="ECO:0007669"/>
    <property type="project" value="UniProtKB-KW"/>
</dbReference>
<dbReference type="Proteomes" id="UP000588806">
    <property type="component" value="Unassembled WGS sequence"/>
</dbReference>
<feature type="domain" description="Aminomethyltransferase C-terminal" evidence="9">
    <location>
        <begin position="292"/>
        <end position="369"/>
    </location>
</feature>
<comment type="similarity">
    <text evidence="1">Belongs to the GcvT family.</text>
</comment>
<dbReference type="Gene3D" id="3.30.1360.120">
    <property type="entry name" value="Probable tRNA modification gtpase trme, domain 1"/>
    <property type="match status" value="1"/>
</dbReference>
<name>A0A7Y3TXK4_9GAMM</name>
<evidence type="ECO:0000256" key="3">
    <source>
        <dbReference type="ARBA" id="ARBA00022576"/>
    </source>
</evidence>
<dbReference type="InterPro" id="IPR027266">
    <property type="entry name" value="TrmE/GcvT-like"/>
</dbReference>
<dbReference type="InterPro" id="IPR006223">
    <property type="entry name" value="GcvT"/>
</dbReference>
<gene>
    <name evidence="10" type="primary">gcvT</name>
    <name evidence="10" type="ORF">HLB35_10070</name>
</gene>
<dbReference type="EMBL" id="JABFHI010000004">
    <property type="protein sequence ID" value="NOG32018.1"/>
    <property type="molecule type" value="Genomic_DNA"/>
</dbReference>
<dbReference type="PANTHER" id="PTHR43757:SF2">
    <property type="entry name" value="AMINOMETHYLTRANSFERASE, MITOCHONDRIAL"/>
    <property type="match status" value="1"/>
</dbReference>
<dbReference type="AlphaFoldDB" id="A0A7Y3TXK4"/>
<keyword evidence="11" id="KW-1185">Reference proteome</keyword>
<dbReference type="SUPFAM" id="SSF103025">
    <property type="entry name" value="Folate-binding domain"/>
    <property type="match status" value="1"/>
</dbReference>
<organism evidence="10 11">
    <name type="scientific">Vreelandella azerica</name>
    <dbReference type="NCBI Taxonomy" id="2732867"/>
    <lineage>
        <taxon>Bacteria</taxon>
        <taxon>Pseudomonadati</taxon>
        <taxon>Pseudomonadota</taxon>
        <taxon>Gammaproteobacteria</taxon>
        <taxon>Oceanospirillales</taxon>
        <taxon>Halomonadaceae</taxon>
        <taxon>Vreelandella</taxon>
    </lineage>
</organism>
<reference evidence="10 11" key="1">
    <citation type="submission" date="2020-05" db="EMBL/GenBank/DDBJ databases">
        <authorList>
            <person name="Ruan W."/>
            <person name="Jeon C.O."/>
            <person name="Chun B.H."/>
        </authorList>
    </citation>
    <scope>NUCLEOTIDE SEQUENCE [LARGE SCALE GENOMIC DNA]</scope>
    <source>
        <strain evidence="10 11">TBZ9</strain>
    </source>
</reference>
<evidence type="ECO:0000256" key="2">
    <source>
        <dbReference type="ARBA" id="ARBA00012616"/>
    </source>
</evidence>
<dbReference type="GO" id="GO:0006546">
    <property type="term" value="P:glycine catabolic process"/>
    <property type="evidence" value="ECO:0007669"/>
    <property type="project" value="InterPro"/>
</dbReference>
<evidence type="ECO:0000256" key="5">
    <source>
        <dbReference type="ARBA" id="ARBA00031395"/>
    </source>
</evidence>
<dbReference type="InterPro" id="IPR029043">
    <property type="entry name" value="GcvT/YgfZ_C"/>
</dbReference>
<dbReference type="GO" id="GO:0005960">
    <property type="term" value="C:glycine cleavage complex"/>
    <property type="evidence" value="ECO:0007669"/>
    <property type="project" value="InterPro"/>
</dbReference>
<evidence type="ECO:0000256" key="1">
    <source>
        <dbReference type="ARBA" id="ARBA00008609"/>
    </source>
</evidence>
<dbReference type="InterPro" id="IPR006222">
    <property type="entry name" value="GCVT_N"/>
</dbReference>
<protein>
    <recommendedName>
        <fullName evidence="2">aminomethyltransferase</fullName>
        <ecNumber evidence="2">2.1.2.10</ecNumber>
    </recommendedName>
    <alternativeName>
        <fullName evidence="5">Glycine cleavage system T protein</fullName>
    </alternativeName>
</protein>
<keyword evidence="3" id="KW-0032">Aminotransferase</keyword>
<dbReference type="SUPFAM" id="SSF101790">
    <property type="entry name" value="Aminomethyltransferase beta-barrel domain"/>
    <property type="match status" value="1"/>
</dbReference>
<dbReference type="Gene3D" id="2.40.30.110">
    <property type="entry name" value="Aminomethyltransferase beta-barrel domains"/>
    <property type="match status" value="1"/>
</dbReference>
<accession>A0A7Y3TXK4</accession>
<dbReference type="NCBIfam" id="NF001567">
    <property type="entry name" value="PRK00389.1"/>
    <property type="match status" value="1"/>
</dbReference>
<sequence>MNELKKTPLHDLHLELGAKMVPFAGYDMPVQYPLGVKKEHEHTRAKCGLFDVSHMGQITVSGEQTALALETLMPVDILGLTEGAQRYGLFTSTEGGILDDLMIVNAGDHFYLVVNAACKEQDLAHLRVNLGDQQEIVYLEERALLALQGPQAKDVMARLCPEACALVFMQHQRFTLKEGDGLAGEEIWVSRSGYTGEDGFEISVAGHAAEAFARRLLAEPEVEAIGLGARDSLRLEAGLCLYGHDMDTQTTPVEASLIWAISKPRRFGGDRAAGFPGADLVLHQVDAKDHTRKRVGLVAEGKAPVREGALLVDADGNELGVVTSGGFGPSVGKPIAMGYVEREWESPGSRVFALVRGKHQPMVVTKMPFITPGYYRG</sequence>
<dbReference type="Gene3D" id="3.30.70.1400">
    <property type="entry name" value="Aminomethyltransferase beta-barrel domains"/>
    <property type="match status" value="1"/>
</dbReference>
<reference evidence="10 11" key="2">
    <citation type="submission" date="2020-06" db="EMBL/GenBank/DDBJ databases">
        <title>Halomonas songnenensis sp. nov., a moderately halophilic bacterium isolated from saline and alkaline soils.</title>
        <authorList>
            <person name="Jiang J."/>
            <person name="Pan Y."/>
        </authorList>
    </citation>
    <scope>NUCLEOTIDE SEQUENCE [LARGE SCALE GENOMIC DNA]</scope>
    <source>
        <strain evidence="10 11">TBZ9</strain>
    </source>
</reference>
<feature type="binding site" evidence="7">
    <location>
        <position position="201"/>
    </location>
    <ligand>
        <name>substrate</name>
    </ligand>
</feature>
<dbReference type="Gene3D" id="4.10.1250.10">
    <property type="entry name" value="Aminomethyltransferase fragment"/>
    <property type="match status" value="1"/>
</dbReference>
<keyword evidence="4 10" id="KW-0808">Transferase</keyword>
<keyword evidence="10" id="KW-0489">Methyltransferase</keyword>
<dbReference type="GO" id="GO:0008483">
    <property type="term" value="F:transaminase activity"/>
    <property type="evidence" value="ECO:0007669"/>
    <property type="project" value="UniProtKB-KW"/>
</dbReference>
<dbReference type="InterPro" id="IPR013977">
    <property type="entry name" value="GcvT_C"/>
</dbReference>
<comment type="catalytic activity">
    <reaction evidence="6">
        <text>N(6)-[(R)-S(8)-aminomethyldihydrolipoyl]-L-lysyl-[protein] + (6S)-5,6,7,8-tetrahydrofolate = N(6)-[(R)-dihydrolipoyl]-L-lysyl-[protein] + (6R)-5,10-methylene-5,6,7,8-tetrahydrofolate + NH4(+)</text>
        <dbReference type="Rhea" id="RHEA:16945"/>
        <dbReference type="Rhea" id="RHEA-COMP:10475"/>
        <dbReference type="Rhea" id="RHEA-COMP:10492"/>
        <dbReference type="ChEBI" id="CHEBI:15636"/>
        <dbReference type="ChEBI" id="CHEBI:28938"/>
        <dbReference type="ChEBI" id="CHEBI:57453"/>
        <dbReference type="ChEBI" id="CHEBI:83100"/>
        <dbReference type="ChEBI" id="CHEBI:83143"/>
        <dbReference type="EC" id="2.1.2.10"/>
    </reaction>
</comment>
<evidence type="ECO:0000256" key="6">
    <source>
        <dbReference type="ARBA" id="ARBA00047665"/>
    </source>
</evidence>
<dbReference type="InterPro" id="IPR028896">
    <property type="entry name" value="GcvT/YgfZ/DmdA"/>
</dbReference>